<organism evidence="4 5">
    <name type="scientific">Nocardioides jiangxiensis</name>
    <dbReference type="NCBI Taxonomy" id="3064524"/>
    <lineage>
        <taxon>Bacteria</taxon>
        <taxon>Bacillati</taxon>
        <taxon>Actinomycetota</taxon>
        <taxon>Actinomycetes</taxon>
        <taxon>Propionibacteriales</taxon>
        <taxon>Nocardioidaceae</taxon>
        <taxon>Nocardioides</taxon>
    </lineage>
</organism>
<keyword evidence="2" id="KW-0732">Signal</keyword>
<dbReference type="InterPro" id="IPR026004">
    <property type="entry name" value="Septum_form"/>
</dbReference>
<sequence>MRITPLVLAAGLLLGTAACSDPKPAAAPSSTPMPPPTAAAAPVPPAHGCYDLSYQAALASTSDARPVDCSKAHTVRTFFVGQADTLTAGGHLLAIDSEKVRRQMATTCPQRFASYVGGNTEERRLSMLSPVWFGPTLKESDEGQSWLRCDVIALASEGRLARLGGRLEKVLDKADGRDRWGRCATAKPGTRNAHQVICSVDHAWRAVATVDVKGGPKGAFPGAKAADAAGAACEDKVRAKASDKLSFTWGWTPPTKAQWDAGQHYGFCWAPGKQ</sequence>
<feature type="signal peptide" evidence="2">
    <location>
        <begin position="1"/>
        <end position="20"/>
    </location>
</feature>
<dbReference type="EMBL" id="JAUQTA010000001">
    <property type="protein sequence ID" value="MDO7867171.1"/>
    <property type="molecule type" value="Genomic_DNA"/>
</dbReference>
<evidence type="ECO:0000256" key="1">
    <source>
        <dbReference type="SAM" id="MobiDB-lite"/>
    </source>
</evidence>
<feature type="chain" id="PRO_5045293616" evidence="2">
    <location>
        <begin position="21"/>
        <end position="274"/>
    </location>
</feature>
<feature type="region of interest" description="Disordered" evidence="1">
    <location>
        <begin position="23"/>
        <end position="42"/>
    </location>
</feature>
<dbReference type="RefSeq" id="WP_305026576.1">
    <property type="nucleotide sequence ID" value="NZ_JAUQTA010000001.1"/>
</dbReference>
<feature type="domain" description="Septum formation-related" evidence="3">
    <location>
        <begin position="136"/>
        <end position="265"/>
    </location>
</feature>
<evidence type="ECO:0000256" key="2">
    <source>
        <dbReference type="SAM" id="SignalP"/>
    </source>
</evidence>
<comment type="caution">
    <text evidence="4">The sequence shown here is derived from an EMBL/GenBank/DDBJ whole genome shotgun (WGS) entry which is preliminary data.</text>
</comment>
<dbReference type="Proteomes" id="UP001233314">
    <property type="component" value="Unassembled WGS sequence"/>
</dbReference>
<keyword evidence="5" id="KW-1185">Reference proteome</keyword>
<proteinExistence type="predicted"/>
<accession>A0ABT9AXB2</accession>
<evidence type="ECO:0000259" key="3">
    <source>
        <dbReference type="Pfam" id="PF13845"/>
    </source>
</evidence>
<reference evidence="4 5" key="1">
    <citation type="submission" date="2023-07" db="EMBL/GenBank/DDBJ databases">
        <title>Nocardioides sp. nov WY-20 isolated from soil.</title>
        <authorList>
            <person name="Liu B."/>
            <person name="Wan Y."/>
        </authorList>
    </citation>
    <scope>NUCLEOTIDE SEQUENCE [LARGE SCALE GENOMIC DNA]</scope>
    <source>
        <strain evidence="4 5">WY-20</strain>
    </source>
</reference>
<dbReference type="Pfam" id="PF13845">
    <property type="entry name" value="Septum_form"/>
    <property type="match status" value="2"/>
</dbReference>
<feature type="compositionally biased region" description="Pro residues" evidence="1">
    <location>
        <begin position="31"/>
        <end position="42"/>
    </location>
</feature>
<gene>
    <name evidence="4" type="ORF">Q5722_02210</name>
</gene>
<evidence type="ECO:0000313" key="4">
    <source>
        <dbReference type="EMBL" id="MDO7867171.1"/>
    </source>
</evidence>
<protein>
    <submittedName>
        <fullName evidence="4">Septum formation family protein</fullName>
    </submittedName>
</protein>
<dbReference type="PROSITE" id="PS51257">
    <property type="entry name" value="PROKAR_LIPOPROTEIN"/>
    <property type="match status" value="1"/>
</dbReference>
<name>A0ABT9AXB2_9ACTN</name>
<feature type="domain" description="Septum formation-related" evidence="3">
    <location>
        <begin position="39"/>
        <end position="132"/>
    </location>
</feature>
<evidence type="ECO:0000313" key="5">
    <source>
        <dbReference type="Proteomes" id="UP001233314"/>
    </source>
</evidence>